<evidence type="ECO:0000313" key="4">
    <source>
        <dbReference type="EMBL" id="QDO89189.1"/>
    </source>
</evidence>
<dbReference type="Gene3D" id="3.10.580.10">
    <property type="entry name" value="CBS-domain"/>
    <property type="match status" value="1"/>
</dbReference>
<evidence type="ECO:0000313" key="5">
    <source>
        <dbReference type="Proteomes" id="UP000315395"/>
    </source>
</evidence>
<dbReference type="SUPFAM" id="SSF54631">
    <property type="entry name" value="CBS-domain pair"/>
    <property type="match status" value="1"/>
</dbReference>
<dbReference type="SMART" id="SM00116">
    <property type="entry name" value="CBS"/>
    <property type="match status" value="2"/>
</dbReference>
<keyword evidence="5" id="KW-1185">Reference proteome</keyword>
<feature type="domain" description="CBS" evidence="3">
    <location>
        <begin position="8"/>
        <end position="65"/>
    </location>
</feature>
<dbReference type="PROSITE" id="PS51371">
    <property type="entry name" value="CBS"/>
    <property type="match status" value="2"/>
</dbReference>
<organism evidence="4 5">
    <name type="scientific">Ornithinimicrobium ciconiae</name>
    <dbReference type="NCBI Taxonomy" id="2594265"/>
    <lineage>
        <taxon>Bacteria</taxon>
        <taxon>Bacillati</taxon>
        <taxon>Actinomycetota</taxon>
        <taxon>Actinomycetes</taxon>
        <taxon>Micrococcales</taxon>
        <taxon>Ornithinimicrobiaceae</taxon>
        <taxon>Ornithinimicrobium</taxon>
    </lineage>
</organism>
<reference evidence="4 5" key="1">
    <citation type="submission" date="2019-07" db="EMBL/GenBank/DDBJ databases">
        <title>complete genome sequencing of Ornithinimicrobium sp. H23M54.</title>
        <authorList>
            <person name="Bae J.-W."/>
            <person name="Lee S.-Y."/>
        </authorList>
    </citation>
    <scope>NUCLEOTIDE SEQUENCE [LARGE SCALE GENOMIC DNA]</scope>
    <source>
        <strain evidence="4 5">H23M54</strain>
    </source>
</reference>
<dbReference type="Proteomes" id="UP000315395">
    <property type="component" value="Chromosome"/>
</dbReference>
<dbReference type="OrthoDB" id="9789996at2"/>
<dbReference type="InterPro" id="IPR051257">
    <property type="entry name" value="Diverse_CBS-Domain"/>
</dbReference>
<dbReference type="InterPro" id="IPR000644">
    <property type="entry name" value="CBS_dom"/>
</dbReference>
<gene>
    <name evidence="4" type="ORF">FNH13_13355</name>
</gene>
<protein>
    <submittedName>
        <fullName evidence="4">CBS domain-containing protein</fullName>
    </submittedName>
</protein>
<name>A0A516GCE2_9MICO</name>
<dbReference type="Pfam" id="PF00571">
    <property type="entry name" value="CBS"/>
    <property type="match status" value="2"/>
</dbReference>
<accession>A0A516GCE2</accession>
<sequence length="139" mass="14859">MSTAREIMNTGIKTVREDQSLIEAATMMRDLGVGCLPVQSAEGGLSGIITDRDIVVRACAEGRDLSATPAGELAQGIVSTIGLDEPVDTIVDLMGTQQVKRMPVVENGEVVGMISESDLARHVSEDKINHFVTMVYGRN</sequence>
<evidence type="ECO:0000256" key="2">
    <source>
        <dbReference type="PROSITE-ProRule" id="PRU00703"/>
    </source>
</evidence>
<keyword evidence="1 2" id="KW-0129">CBS domain</keyword>
<dbReference type="RefSeq" id="WP_143783865.1">
    <property type="nucleotide sequence ID" value="NZ_CP041616.1"/>
</dbReference>
<dbReference type="EMBL" id="CP041616">
    <property type="protein sequence ID" value="QDO89189.1"/>
    <property type="molecule type" value="Genomic_DNA"/>
</dbReference>
<dbReference type="AlphaFoldDB" id="A0A516GCE2"/>
<dbReference type="InterPro" id="IPR046342">
    <property type="entry name" value="CBS_dom_sf"/>
</dbReference>
<dbReference type="PANTHER" id="PTHR43080:SF2">
    <property type="entry name" value="CBS DOMAIN-CONTAINING PROTEIN"/>
    <property type="match status" value="1"/>
</dbReference>
<dbReference type="PANTHER" id="PTHR43080">
    <property type="entry name" value="CBS DOMAIN-CONTAINING PROTEIN CBSX3, MITOCHONDRIAL"/>
    <property type="match status" value="1"/>
</dbReference>
<evidence type="ECO:0000256" key="1">
    <source>
        <dbReference type="ARBA" id="ARBA00023122"/>
    </source>
</evidence>
<feature type="domain" description="CBS" evidence="3">
    <location>
        <begin position="73"/>
        <end position="132"/>
    </location>
</feature>
<dbReference type="KEGG" id="orz:FNH13_13355"/>
<proteinExistence type="predicted"/>
<evidence type="ECO:0000259" key="3">
    <source>
        <dbReference type="PROSITE" id="PS51371"/>
    </source>
</evidence>